<accession>A0A167QAE3</accession>
<dbReference type="Proteomes" id="UP000076449">
    <property type="component" value="Chromosome III"/>
</dbReference>
<feature type="compositionally biased region" description="Low complexity" evidence="1">
    <location>
        <begin position="114"/>
        <end position="146"/>
    </location>
</feature>
<feature type="compositionally biased region" description="Low complexity" evidence="1">
    <location>
        <begin position="156"/>
        <end position="173"/>
    </location>
</feature>
<evidence type="ECO:0000313" key="3">
    <source>
        <dbReference type="EMBL" id="KZN84519.1"/>
    </source>
</evidence>
<protein>
    <submittedName>
        <fullName evidence="3">Uncharacterized protein</fullName>
    </submittedName>
</protein>
<organism evidence="3">
    <name type="scientific">Penicillium chrysogenum</name>
    <name type="common">Penicillium notatum</name>
    <dbReference type="NCBI Taxonomy" id="5076"/>
    <lineage>
        <taxon>Eukaryota</taxon>
        <taxon>Fungi</taxon>
        <taxon>Dikarya</taxon>
        <taxon>Ascomycota</taxon>
        <taxon>Pezizomycotina</taxon>
        <taxon>Eurotiomycetes</taxon>
        <taxon>Eurotiomycetidae</taxon>
        <taxon>Eurotiales</taxon>
        <taxon>Aspergillaceae</taxon>
        <taxon>Penicillium</taxon>
        <taxon>Penicillium chrysogenum species complex</taxon>
    </lineage>
</organism>
<sequence>MVKATLSTAASLLILAKTAFGACETHSFTSCADNIVHWYDPTNGVVCDPLDCGGGRAPVKYDVPCCAAYRGTEPCVSTTSTLSCWSPSTVAASSTSASASSAETTSASVIATADTTVPSSTGPSSTAASSTGAAGESSTHSSGTTAPSTTEPPTQSTNSETSEAGTASSSGSALPVSTNIAGGYSGSLMAVAGAAIGAVIFV</sequence>
<feature type="region of interest" description="Disordered" evidence="1">
    <location>
        <begin position="114"/>
        <end position="173"/>
    </location>
</feature>
<name>A0A167QAE3_PENCH</name>
<dbReference type="EMBL" id="CM002800">
    <property type="protein sequence ID" value="KZN84519.1"/>
    <property type="molecule type" value="Genomic_DNA"/>
</dbReference>
<evidence type="ECO:0000256" key="2">
    <source>
        <dbReference type="SAM" id="SignalP"/>
    </source>
</evidence>
<feature type="signal peptide" evidence="2">
    <location>
        <begin position="1"/>
        <end position="21"/>
    </location>
</feature>
<proteinExistence type="predicted"/>
<keyword evidence="2" id="KW-0732">Signal</keyword>
<gene>
    <name evidence="3" type="ORF">EN45_086590</name>
</gene>
<evidence type="ECO:0000256" key="1">
    <source>
        <dbReference type="SAM" id="MobiDB-lite"/>
    </source>
</evidence>
<reference evidence="3" key="1">
    <citation type="journal article" date="2014" name="Genome Announc.">
        <title>Complete sequencing and chromosome-scale genome assembly of the industrial progenitor strain P2niaD18 from the penicillin producer Penicillium chrysogenum.</title>
        <authorList>
            <person name="Specht T."/>
            <person name="Dahlmann T.A."/>
            <person name="Zadra I."/>
            <person name="Kurnsteiner H."/>
            <person name="Kuck U."/>
        </authorList>
    </citation>
    <scope>NUCLEOTIDE SEQUENCE [LARGE SCALE GENOMIC DNA]</scope>
    <source>
        <strain evidence="3">P2niaD18</strain>
    </source>
</reference>
<feature type="chain" id="PRO_5007891485" evidence="2">
    <location>
        <begin position="22"/>
        <end position="202"/>
    </location>
</feature>
<dbReference type="AlphaFoldDB" id="A0A167QAE3"/>